<proteinExistence type="inferred from homology"/>
<evidence type="ECO:0000256" key="3">
    <source>
        <dbReference type="ARBA" id="ARBA00008802"/>
    </source>
</evidence>
<protein>
    <recommendedName>
        <fullName evidence="4 9">Squalene monooxygenase</fullName>
        <ecNumber evidence="4 9">1.14.14.17</ecNumber>
    </recommendedName>
</protein>
<evidence type="ECO:0000313" key="12">
    <source>
        <dbReference type="Ensembl" id="ENSLACP00000013829.1"/>
    </source>
</evidence>
<dbReference type="PANTHER" id="PTHR10835">
    <property type="entry name" value="SQUALENE MONOOXYGENASE"/>
    <property type="match status" value="1"/>
</dbReference>
<dbReference type="STRING" id="7897.ENSLACP00000013829"/>
<dbReference type="GO" id="GO:0050660">
    <property type="term" value="F:flavin adenine dinucleotide binding"/>
    <property type="evidence" value="ECO:0007669"/>
    <property type="project" value="UniProtKB-UniRule"/>
</dbReference>
<keyword evidence="10" id="KW-0812">Transmembrane</keyword>
<feature type="transmembrane region" description="Helical" evidence="10">
    <location>
        <begin position="119"/>
        <end position="136"/>
    </location>
</feature>
<evidence type="ECO:0000256" key="10">
    <source>
        <dbReference type="SAM" id="Phobius"/>
    </source>
</evidence>
<dbReference type="HOGENOM" id="CLU_026390_0_0_1"/>
<dbReference type="EMBL" id="AFYH01095714">
    <property type="status" value="NOT_ANNOTATED_CDS"/>
    <property type="molecule type" value="Genomic_DNA"/>
</dbReference>
<accession>H3AW08</accession>
<dbReference type="EMBL" id="AFYH01095715">
    <property type="status" value="NOT_ANNOTATED_CDS"/>
    <property type="molecule type" value="Genomic_DNA"/>
</dbReference>
<dbReference type="eggNOG" id="KOG1298">
    <property type="taxonomic scope" value="Eukaryota"/>
</dbReference>
<dbReference type="EMBL" id="AFYH01095712">
    <property type="status" value="NOT_ANNOTATED_CDS"/>
    <property type="molecule type" value="Genomic_DNA"/>
</dbReference>
<dbReference type="GO" id="GO:0008203">
    <property type="term" value="P:cholesterol metabolic process"/>
    <property type="evidence" value="ECO:0007669"/>
    <property type="project" value="TreeGrafter"/>
</dbReference>
<comment type="cofactor">
    <cofactor evidence="1 9">
        <name>FAD</name>
        <dbReference type="ChEBI" id="CHEBI:57692"/>
    </cofactor>
</comment>
<feature type="domain" description="Squalene epoxidase" evidence="11">
    <location>
        <begin position="271"/>
        <end position="540"/>
    </location>
</feature>
<dbReference type="EMBL" id="AFYH01095711">
    <property type="status" value="NOT_ANNOTATED_CDS"/>
    <property type="molecule type" value="Genomic_DNA"/>
</dbReference>
<dbReference type="PANTHER" id="PTHR10835:SF0">
    <property type="entry name" value="SQUALENE MONOOXYGENASE"/>
    <property type="match status" value="1"/>
</dbReference>
<dbReference type="GO" id="GO:0005789">
    <property type="term" value="C:endoplasmic reticulum membrane"/>
    <property type="evidence" value="ECO:0007669"/>
    <property type="project" value="UniProtKB-SubCell"/>
</dbReference>
<evidence type="ECO:0000256" key="6">
    <source>
        <dbReference type="ARBA" id="ARBA00022827"/>
    </source>
</evidence>
<dbReference type="PRINTS" id="PR00420">
    <property type="entry name" value="RNGMNOXGNASE"/>
</dbReference>
<dbReference type="InterPro" id="IPR036188">
    <property type="entry name" value="FAD/NAD-bd_sf"/>
</dbReference>
<dbReference type="Proteomes" id="UP000008672">
    <property type="component" value="Unassembled WGS sequence"/>
</dbReference>
<evidence type="ECO:0000256" key="7">
    <source>
        <dbReference type="ARBA" id="ARBA00023002"/>
    </source>
</evidence>
<keyword evidence="13" id="KW-1185">Reference proteome</keyword>
<dbReference type="FunFam" id="3.50.50.60:FF:000662">
    <property type="entry name" value="Uncharacterized protein"/>
    <property type="match status" value="1"/>
</dbReference>
<reference evidence="13" key="1">
    <citation type="submission" date="2011-08" db="EMBL/GenBank/DDBJ databases">
        <title>The draft genome of Latimeria chalumnae.</title>
        <authorList>
            <person name="Di Palma F."/>
            <person name="Alfoldi J."/>
            <person name="Johnson J."/>
            <person name="Berlin A."/>
            <person name="Gnerre S."/>
            <person name="Jaffe D."/>
            <person name="MacCallum I."/>
            <person name="Young S."/>
            <person name="Walker B.J."/>
            <person name="Lander E."/>
            <person name="Lindblad-Toh K."/>
        </authorList>
    </citation>
    <scope>NUCLEOTIDE SEQUENCE [LARGE SCALE GENOMIC DNA]</scope>
    <source>
        <strain evidence="13">Wild caught</strain>
    </source>
</reference>
<evidence type="ECO:0000256" key="8">
    <source>
        <dbReference type="ARBA" id="ARBA00023136"/>
    </source>
</evidence>
<dbReference type="GO" id="GO:0016126">
    <property type="term" value="P:sterol biosynthetic process"/>
    <property type="evidence" value="ECO:0007669"/>
    <property type="project" value="UniProtKB-UniRule"/>
</dbReference>
<dbReference type="GeneTree" id="ENSGT00390000011759"/>
<evidence type="ECO:0000256" key="1">
    <source>
        <dbReference type="ARBA" id="ARBA00001974"/>
    </source>
</evidence>
<feature type="transmembrane region" description="Helical" evidence="10">
    <location>
        <begin position="23"/>
        <end position="39"/>
    </location>
</feature>
<evidence type="ECO:0000256" key="9">
    <source>
        <dbReference type="RuleBase" id="RU367121"/>
    </source>
</evidence>
<keyword evidence="5 9" id="KW-0285">Flavoprotein</keyword>
<keyword evidence="9" id="KW-0256">Endoplasmic reticulum</keyword>
<evidence type="ECO:0000256" key="2">
    <source>
        <dbReference type="ARBA" id="ARBA00004370"/>
    </source>
</evidence>
<dbReference type="Ensembl" id="ENSLACT00000013926.1">
    <property type="protein sequence ID" value="ENSLACP00000013829.1"/>
    <property type="gene ID" value="ENSLACG00000012175.1"/>
</dbReference>
<evidence type="ECO:0000256" key="5">
    <source>
        <dbReference type="ARBA" id="ARBA00022630"/>
    </source>
</evidence>
<comment type="similarity">
    <text evidence="3 9">Belongs to the squalene monooxygenase family.</text>
</comment>
<dbReference type="InterPro" id="IPR013698">
    <property type="entry name" value="Squalene_epoxidase"/>
</dbReference>
<dbReference type="AlphaFoldDB" id="H3AW08"/>
<organism evidence="12 13">
    <name type="scientific">Latimeria chalumnae</name>
    <name type="common">Coelacanth</name>
    <dbReference type="NCBI Taxonomy" id="7897"/>
    <lineage>
        <taxon>Eukaryota</taxon>
        <taxon>Metazoa</taxon>
        <taxon>Chordata</taxon>
        <taxon>Craniata</taxon>
        <taxon>Vertebrata</taxon>
        <taxon>Euteleostomi</taxon>
        <taxon>Coelacanthiformes</taxon>
        <taxon>Coelacanthidae</taxon>
        <taxon>Latimeria</taxon>
    </lineage>
</organism>
<comment type="catalytic activity">
    <reaction evidence="9">
        <text>squalene + reduced [NADPH--hemoprotein reductase] + O2 = (S)-2,3-epoxysqualene + oxidized [NADPH--hemoprotein reductase] + H2O + H(+)</text>
        <dbReference type="Rhea" id="RHEA:25282"/>
        <dbReference type="Rhea" id="RHEA-COMP:11964"/>
        <dbReference type="Rhea" id="RHEA-COMP:11965"/>
        <dbReference type="ChEBI" id="CHEBI:15377"/>
        <dbReference type="ChEBI" id="CHEBI:15378"/>
        <dbReference type="ChEBI" id="CHEBI:15379"/>
        <dbReference type="ChEBI" id="CHEBI:15440"/>
        <dbReference type="ChEBI" id="CHEBI:15441"/>
        <dbReference type="ChEBI" id="CHEBI:57618"/>
        <dbReference type="ChEBI" id="CHEBI:58210"/>
        <dbReference type="EC" id="1.14.14.17"/>
    </reaction>
</comment>
<evidence type="ECO:0000313" key="13">
    <source>
        <dbReference type="Proteomes" id="UP000008672"/>
    </source>
</evidence>
<keyword evidence="6 9" id="KW-0274">FAD</keyword>
<keyword evidence="10" id="KW-1133">Transmembrane helix</keyword>
<gene>
    <name evidence="12" type="primary">LOC102363771</name>
</gene>
<dbReference type="InParanoid" id="H3AW08"/>
<keyword evidence="7 9" id="KW-0560">Oxidoreductase</keyword>
<name>H3AW08_LATCH</name>
<dbReference type="Pfam" id="PF08491">
    <property type="entry name" value="SE"/>
    <property type="match status" value="1"/>
</dbReference>
<dbReference type="GO" id="GO:0004506">
    <property type="term" value="F:squalene monooxygenase activity"/>
    <property type="evidence" value="ECO:0007669"/>
    <property type="project" value="UniProtKB-UniRule"/>
</dbReference>
<dbReference type="Gene3D" id="3.50.50.60">
    <property type="entry name" value="FAD/NAD(P)-binding domain"/>
    <property type="match status" value="1"/>
</dbReference>
<dbReference type="Pfam" id="PF13450">
    <property type="entry name" value="NAD_binding_8"/>
    <property type="match status" value="1"/>
</dbReference>
<evidence type="ECO:0000256" key="4">
    <source>
        <dbReference type="ARBA" id="ARBA00012312"/>
    </source>
</evidence>
<reference evidence="12" key="2">
    <citation type="submission" date="2025-08" db="UniProtKB">
        <authorList>
            <consortium name="Ensembl"/>
        </authorList>
    </citation>
    <scope>IDENTIFICATION</scope>
</reference>
<sequence>MWTFPFISAFTSAELMSYATKEVLGAFLVVFSMLLLLSWHSGKKKNKTSQGSADSDQSKISMMVLTACKFCHLFYGRHLNPPTAEYSVTAQSASNIYVVETCLPGNRQNNPSLQEEPEVIIVGAGVLGAAMAALLARDGRKVVLIERDMTPPDRFAGELLQPGGLRLLKEMKLEDTVEGLDAQILYGFLINEVDTNILLDITFPEDEKKEVICGRTLHNGRFVNGLRKAALAEPNVKLIEGTASTILQEGNRVIGVEYKDKETGQLKEVYAGLTVVADGLFSNFRKTLGPSKYQTKSHYAGFVIRDCPAFRKDKAEYILANKNLLIVYQISTNETRVLVDIKGEMPKNLKEYMTEVICPQLPDRIRDAFLNSVQTERLRSTPVGYMKPSYVDKPGVLMLGDAYNVRNPVTGAGMSVALNDLKIWRSLLKNIPDLYSDGAMNKAKKKFHWLRKRNHSFVINVLAEMIYDVFSASEGSVLKLRKAYFDYFQVGNPGTGPVEMLSILSPDPKKLMGHFLGAALHAIRYAFKTEPWYLKPRALFKSSVLLFSGMSVIFPVMFSEMHTSVH</sequence>
<comment type="function">
    <text evidence="9">Catalyzes the stereospecific oxidation of squalene to (S)-2,3-epoxysqualene, and is considered to be a rate-limiting enzyme in steroid biosynthesis.</text>
</comment>
<comment type="subcellular location">
    <subcellularLocation>
        <location evidence="9">Endoplasmic reticulum membrane</location>
        <topology evidence="9">Peripheral membrane protein</topology>
    </subcellularLocation>
    <subcellularLocation>
        <location evidence="2">Membrane</location>
    </subcellularLocation>
</comment>
<keyword evidence="8 9" id="KW-0472">Membrane</keyword>
<reference evidence="12" key="3">
    <citation type="submission" date="2025-09" db="UniProtKB">
        <authorList>
            <consortium name="Ensembl"/>
        </authorList>
    </citation>
    <scope>IDENTIFICATION</scope>
</reference>
<dbReference type="EC" id="1.14.14.17" evidence="4 9"/>
<dbReference type="EMBL" id="AFYH01095713">
    <property type="status" value="NOT_ANNOTATED_CDS"/>
    <property type="molecule type" value="Genomic_DNA"/>
</dbReference>
<dbReference type="InterPro" id="IPR040125">
    <property type="entry name" value="Squalene_monox"/>
</dbReference>
<evidence type="ECO:0000259" key="11">
    <source>
        <dbReference type="Pfam" id="PF08491"/>
    </source>
</evidence>
<dbReference type="SUPFAM" id="SSF51905">
    <property type="entry name" value="FAD/NAD(P)-binding domain"/>
    <property type="match status" value="1"/>
</dbReference>
<dbReference type="UniPathway" id="UPA00767">
    <property type="reaction ID" value="UER00752"/>
</dbReference>